<evidence type="ECO:0000313" key="9">
    <source>
        <dbReference type="Proteomes" id="UP001165135"/>
    </source>
</evidence>
<feature type="transmembrane region" description="Helical" evidence="7">
    <location>
        <begin position="179"/>
        <end position="197"/>
    </location>
</feature>
<dbReference type="EMBL" id="BSTJ01000001">
    <property type="protein sequence ID" value="GLY73372.1"/>
    <property type="molecule type" value="Genomic_DNA"/>
</dbReference>
<comment type="subcellular location">
    <subcellularLocation>
        <location evidence="1">Cell membrane</location>
        <topology evidence="1">Multi-pass membrane protein</topology>
    </subcellularLocation>
</comment>
<dbReference type="PANTHER" id="PTHR23517:SF13">
    <property type="entry name" value="MAJOR FACILITATOR SUPERFAMILY MFS_1"/>
    <property type="match status" value="1"/>
</dbReference>
<evidence type="ECO:0000313" key="8">
    <source>
        <dbReference type="EMBL" id="GLY73372.1"/>
    </source>
</evidence>
<feature type="transmembrane region" description="Helical" evidence="7">
    <location>
        <begin position="112"/>
        <end position="135"/>
    </location>
</feature>
<gene>
    <name evidence="8" type="ORF">Airi01_016390</name>
</gene>
<feature type="transmembrane region" description="Helical" evidence="7">
    <location>
        <begin position="6"/>
        <end position="27"/>
    </location>
</feature>
<feature type="transmembrane region" description="Helical" evidence="7">
    <location>
        <begin position="147"/>
        <end position="167"/>
    </location>
</feature>
<accession>A0A9W6VND9</accession>
<dbReference type="GO" id="GO:0005886">
    <property type="term" value="C:plasma membrane"/>
    <property type="evidence" value="ECO:0007669"/>
    <property type="project" value="UniProtKB-SubCell"/>
</dbReference>
<evidence type="ECO:0000256" key="5">
    <source>
        <dbReference type="ARBA" id="ARBA00022989"/>
    </source>
</evidence>
<feature type="transmembrane region" description="Helical" evidence="7">
    <location>
        <begin position="235"/>
        <end position="259"/>
    </location>
</feature>
<dbReference type="PANTHER" id="PTHR23517">
    <property type="entry name" value="RESISTANCE PROTEIN MDTM, PUTATIVE-RELATED-RELATED"/>
    <property type="match status" value="1"/>
</dbReference>
<protein>
    <recommendedName>
        <fullName evidence="10">MFS transporter</fullName>
    </recommendedName>
</protein>
<dbReference type="Gene3D" id="1.20.1250.20">
    <property type="entry name" value="MFS general substrate transporter like domains"/>
    <property type="match status" value="2"/>
</dbReference>
<keyword evidence="6 7" id="KW-0472">Membrane</keyword>
<evidence type="ECO:0000256" key="1">
    <source>
        <dbReference type="ARBA" id="ARBA00004651"/>
    </source>
</evidence>
<dbReference type="Pfam" id="PF07690">
    <property type="entry name" value="MFS_1"/>
    <property type="match status" value="1"/>
</dbReference>
<feature type="transmembrane region" description="Helical" evidence="7">
    <location>
        <begin position="69"/>
        <end position="91"/>
    </location>
</feature>
<feature type="transmembrane region" description="Helical" evidence="7">
    <location>
        <begin position="271"/>
        <end position="287"/>
    </location>
</feature>
<proteinExistence type="predicted"/>
<keyword evidence="3" id="KW-1003">Cell membrane</keyword>
<dbReference type="SUPFAM" id="SSF103473">
    <property type="entry name" value="MFS general substrate transporter"/>
    <property type="match status" value="1"/>
</dbReference>
<evidence type="ECO:0000256" key="2">
    <source>
        <dbReference type="ARBA" id="ARBA00022448"/>
    </source>
</evidence>
<evidence type="ECO:0000256" key="3">
    <source>
        <dbReference type="ARBA" id="ARBA00022475"/>
    </source>
</evidence>
<reference evidence="8" key="1">
    <citation type="submission" date="2023-03" db="EMBL/GenBank/DDBJ databases">
        <title>Actinoallomurus iriomotensis NBRC 103681.</title>
        <authorList>
            <person name="Ichikawa N."/>
            <person name="Sato H."/>
            <person name="Tonouchi N."/>
        </authorList>
    </citation>
    <scope>NUCLEOTIDE SEQUENCE</scope>
    <source>
        <strain evidence="8">NBRC 103681</strain>
    </source>
</reference>
<evidence type="ECO:0008006" key="10">
    <source>
        <dbReference type="Google" id="ProtNLM"/>
    </source>
</evidence>
<sequence length="289" mass="29375">MGGLYAGRAFQGLAVGAASGALTAGLVRAEPDGDRERASAVASIALCGGAGLGPMLAGALAQYAPAPRVLCYVVETGLLALALSGAPTLPGRTARVRWRPARPRVPAAIRRPFLAAASMSALAWAVAALFLTLTPAYTTSLLRTHDLLVAGLSSGLLLLTAACVQPAGARLGQRRARRAGLVLLALGSTIVICLRWIPWLPLPLAGVVVAGSGQGLAFMGAVRQVNEIAPDGSRAGVLSAFYLVTYVAEALPVIVVGLLANHVGLEPAVDAFLAVAVTACLCALFASRD</sequence>
<evidence type="ECO:0000256" key="4">
    <source>
        <dbReference type="ARBA" id="ARBA00022692"/>
    </source>
</evidence>
<keyword evidence="2" id="KW-0813">Transport</keyword>
<keyword evidence="4 7" id="KW-0812">Transmembrane</keyword>
<evidence type="ECO:0000256" key="6">
    <source>
        <dbReference type="ARBA" id="ARBA00023136"/>
    </source>
</evidence>
<name>A0A9W6VND9_9ACTN</name>
<dbReference type="Proteomes" id="UP001165135">
    <property type="component" value="Unassembled WGS sequence"/>
</dbReference>
<feature type="transmembrane region" description="Helical" evidence="7">
    <location>
        <begin position="203"/>
        <end position="223"/>
    </location>
</feature>
<dbReference type="InterPro" id="IPR011701">
    <property type="entry name" value="MFS"/>
</dbReference>
<feature type="transmembrane region" description="Helical" evidence="7">
    <location>
        <begin position="39"/>
        <end position="63"/>
    </location>
</feature>
<keyword evidence="5 7" id="KW-1133">Transmembrane helix</keyword>
<dbReference type="AlphaFoldDB" id="A0A9W6VND9"/>
<evidence type="ECO:0000256" key="7">
    <source>
        <dbReference type="SAM" id="Phobius"/>
    </source>
</evidence>
<organism evidence="8 9">
    <name type="scientific">Actinoallomurus iriomotensis</name>
    <dbReference type="NCBI Taxonomy" id="478107"/>
    <lineage>
        <taxon>Bacteria</taxon>
        <taxon>Bacillati</taxon>
        <taxon>Actinomycetota</taxon>
        <taxon>Actinomycetes</taxon>
        <taxon>Streptosporangiales</taxon>
        <taxon>Thermomonosporaceae</taxon>
        <taxon>Actinoallomurus</taxon>
    </lineage>
</organism>
<dbReference type="InterPro" id="IPR036259">
    <property type="entry name" value="MFS_trans_sf"/>
</dbReference>
<dbReference type="GO" id="GO:0022857">
    <property type="term" value="F:transmembrane transporter activity"/>
    <property type="evidence" value="ECO:0007669"/>
    <property type="project" value="InterPro"/>
</dbReference>
<dbReference type="InterPro" id="IPR050171">
    <property type="entry name" value="MFS_Transporters"/>
</dbReference>
<comment type="caution">
    <text evidence="8">The sequence shown here is derived from an EMBL/GenBank/DDBJ whole genome shotgun (WGS) entry which is preliminary data.</text>
</comment>